<organism evidence="3 4">
    <name type="scientific">Escallonia rubra</name>
    <dbReference type="NCBI Taxonomy" id="112253"/>
    <lineage>
        <taxon>Eukaryota</taxon>
        <taxon>Viridiplantae</taxon>
        <taxon>Streptophyta</taxon>
        <taxon>Embryophyta</taxon>
        <taxon>Tracheophyta</taxon>
        <taxon>Spermatophyta</taxon>
        <taxon>Magnoliopsida</taxon>
        <taxon>eudicotyledons</taxon>
        <taxon>Gunneridae</taxon>
        <taxon>Pentapetalae</taxon>
        <taxon>asterids</taxon>
        <taxon>campanulids</taxon>
        <taxon>Escalloniales</taxon>
        <taxon>Escalloniaceae</taxon>
        <taxon>Escallonia</taxon>
    </lineage>
</organism>
<feature type="region of interest" description="Disordered" evidence="1">
    <location>
        <begin position="45"/>
        <end position="74"/>
    </location>
</feature>
<keyword evidence="4" id="KW-1185">Reference proteome</keyword>
<accession>A0AA88QR05</accession>
<proteinExistence type="predicted"/>
<evidence type="ECO:0000256" key="1">
    <source>
        <dbReference type="SAM" id="MobiDB-lite"/>
    </source>
</evidence>
<evidence type="ECO:0000313" key="3">
    <source>
        <dbReference type="EMBL" id="KAK2969096.1"/>
    </source>
</evidence>
<feature type="compositionally biased region" description="Basic and acidic residues" evidence="1">
    <location>
        <begin position="45"/>
        <end position="57"/>
    </location>
</feature>
<dbReference type="Pfam" id="PF00154">
    <property type="entry name" value="RecA_N"/>
    <property type="match status" value="1"/>
</dbReference>
<dbReference type="Gene3D" id="3.40.50.300">
    <property type="entry name" value="P-loop containing nucleotide triphosphate hydrolases"/>
    <property type="match status" value="1"/>
</dbReference>
<dbReference type="AlphaFoldDB" id="A0AA88QR05"/>
<evidence type="ECO:0000259" key="2">
    <source>
        <dbReference type="Pfam" id="PF00154"/>
    </source>
</evidence>
<protein>
    <recommendedName>
        <fullName evidence="2">RecA-like N-terminal domain-containing protein</fullName>
    </recommendedName>
</protein>
<evidence type="ECO:0000313" key="4">
    <source>
        <dbReference type="Proteomes" id="UP001187471"/>
    </source>
</evidence>
<dbReference type="Proteomes" id="UP001187471">
    <property type="component" value="Unassembled WGS sequence"/>
</dbReference>
<dbReference type="InterPro" id="IPR027417">
    <property type="entry name" value="P-loop_NTPase"/>
</dbReference>
<dbReference type="EMBL" id="JAVXUO010002855">
    <property type="protein sequence ID" value="KAK2969096.1"/>
    <property type="molecule type" value="Genomic_DNA"/>
</dbReference>
<sequence>MECIHLGLLRFPLRGTRAFESLSTPQPQPKKERPENIVFGLEKAKEVSREAPKERKALTKARPSSSTPSDTPNRVDWNVTIDKVFSRVQLGNGRARGVIEIYDPETSGKTTLALHIIAEAQKLGGQLTNLKIINDIDACHDG</sequence>
<reference evidence="3" key="1">
    <citation type="submission" date="2022-12" db="EMBL/GenBank/DDBJ databases">
        <title>Draft genome assemblies for two species of Escallonia (Escalloniales).</title>
        <authorList>
            <person name="Chanderbali A."/>
            <person name="Dervinis C."/>
            <person name="Anghel I."/>
            <person name="Soltis D."/>
            <person name="Soltis P."/>
            <person name="Zapata F."/>
        </authorList>
    </citation>
    <scope>NUCLEOTIDE SEQUENCE</scope>
    <source>
        <strain evidence="3">UCBG92.1500</strain>
        <tissue evidence="3">Leaf</tissue>
    </source>
</reference>
<comment type="caution">
    <text evidence="3">The sequence shown here is derived from an EMBL/GenBank/DDBJ whole genome shotgun (WGS) entry which is preliminary data.</text>
</comment>
<feature type="compositionally biased region" description="Polar residues" evidence="1">
    <location>
        <begin position="62"/>
        <end position="72"/>
    </location>
</feature>
<dbReference type="InterPro" id="IPR049428">
    <property type="entry name" value="RecA-like_N"/>
</dbReference>
<gene>
    <name evidence="3" type="ORF">RJ640_013783</name>
</gene>
<feature type="domain" description="RecA-like N-terminal" evidence="2">
    <location>
        <begin position="96"/>
        <end position="131"/>
    </location>
</feature>
<name>A0AA88QR05_9ASTE</name>